<dbReference type="EMBL" id="JAHHHD010000062">
    <property type="protein sequence ID" value="MBW4662199.1"/>
    <property type="molecule type" value="Genomic_DNA"/>
</dbReference>
<comment type="caution">
    <text evidence="1">The sequence shown here is derived from an EMBL/GenBank/DDBJ whole genome shotgun (WGS) entry which is preliminary data.</text>
</comment>
<gene>
    <name evidence="1" type="ORF">KME15_26400</name>
</gene>
<name>A0A951QHJ3_9CYAN</name>
<accession>A0A951QHJ3</accession>
<organism evidence="1 2">
    <name type="scientific">Drouetiella hepatica Uher 2000/2452</name>
    <dbReference type="NCBI Taxonomy" id="904376"/>
    <lineage>
        <taxon>Bacteria</taxon>
        <taxon>Bacillati</taxon>
        <taxon>Cyanobacteriota</taxon>
        <taxon>Cyanophyceae</taxon>
        <taxon>Oculatellales</taxon>
        <taxon>Oculatellaceae</taxon>
        <taxon>Drouetiella</taxon>
    </lineage>
</organism>
<evidence type="ECO:0000313" key="1">
    <source>
        <dbReference type="EMBL" id="MBW4662199.1"/>
    </source>
</evidence>
<evidence type="ECO:0000313" key="2">
    <source>
        <dbReference type="Proteomes" id="UP000757435"/>
    </source>
</evidence>
<proteinExistence type="predicted"/>
<sequence>MSKAFPVIAGLAAAGGLIYFVGQAAVPGSLRAEQQAQRTLQAITIEPATGVTVQQVQQDSEPEKKGRPEQIVVQRNAYLDAAIAAYSTESDNLICARAAYYQGVAQQKQTELGQNPEQYLLDLLAQQNQQILTTATQTGGFNGTADLQGKGRSLTLDGLAILKALQGMYAGEAKSCISEPYQAGENVNNYLIRAQQYRSNLAQEANKVIDPTKEAQANASQ</sequence>
<dbReference type="Proteomes" id="UP000757435">
    <property type="component" value="Unassembled WGS sequence"/>
</dbReference>
<dbReference type="AlphaFoldDB" id="A0A951QHJ3"/>
<reference evidence="1" key="1">
    <citation type="submission" date="2021-05" db="EMBL/GenBank/DDBJ databases">
        <authorList>
            <person name="Pietrasiak N."/>
            <person name="Ward R."/>
            <person name="Stajich J.E."/>
            <person name="Kurbessoian T."/>
        </authorList>
    </citation>
    <scope>NUCLEOTIDE SEQUENCE</scope>
    <source>
        <strain evidence="1">UHER 2000/2452</strain>
    </source>
</reference>
<protein>
    <submittedName>
        <fullName evidence="1">Uncharacterized protein</fullName>
    </submittedName>
</protein>
<reference evidence="1" key="2">
    <citation type="journal article" date="2022" name="Microbiol. Resour. Announc.">
        <title>Metagenome Sequencing to Explore Phylogenomics of Terrestrial Cyanobacteria.</title>
        <authorList>
            <person name="Ward R.D."/>
            <person name="Stajich J.E."/>
            <person name="Johansen J.R."/>
            <person name="Huntemann M."/>
            <person name="Clum A."/>
            <person name="Foster B."/>
            <person name="Foster B."/>
            <person name="Roux S."/>
            <person name="Palaniappan K."/>
            <person name="Varghese N."/>
            <person name="Mukherjee S."/>
            <person name="Reddy T.B.K."/>
            <person name="Daum C."/>
            <person name="Copeland A."/>
            <person name="Chen I.A."/>
            <person name="Ivanova N.N."/>
            <person name="Kyrpides N.C."/>
            <person name="Shapiro N."/>
            <person name="Eloe-Fadrosh E.A."/>
            <person name="Pietrasiak N."/>
        </authorList>
    </citation>
    <scope>NUCLEOTIDE SEQUENCE</scope>
    <source>
        <strain evidence="1">UHER 2000/2452</strain>
    </source>
</reference>